<dbReference type="Proteomes" id="UP001168821">
    <property type="component" value="Unassembled WGS sequence"/>
</dbReference>
<sequence length="149" mass="16512">MKEGFSVNVLDICRKYIMSLRPKNVSHNRLFLCYRSKKCTVQPVGINSLSKTPSVVADFLKLPEAELYTGHSIRRTSATLLSNAGADLGMLKRHGRWKSTSVAQGYVEESISSKMIIAKKILGENLGAESSVEIEKTKPNERGNNKLSI</sequence>
<evidence type="ECO:0000313" key="3">
    <source>
        <dbReference type="Proteomes" id="UP001168821"/>
    </source>
</evidence>
<dbReference type="GO" id="GO:0006310">
    <property type="term" value="P:DNA recombination"/>
    <property type="evidence" value="ECO:0007669"/>
    <property type="project" value="UniProtKB-KW"/>
</dbReference>
<reference evidence="2" key="1">
    <citation type="journal article" date="2023" name="G3 (Bethesda)">
        <title>Whole genome assemblies of Zophobas morio and Tenebrio molitor.</title>
        <authorList>
            <person name="Kaur S."/>
            <person name="Stinson S.A."/>
            <person name="diCenzo G.C."/>
        </authorList>
    </citation>
    <scope>NUCLEOTIDE SEQUENCE</scope>
    <source>
        <strain evidence="2">QUZm001</strain>
    </source>
</reference>
<dbReference type="GO" id="GO:0015074">
    <property type="term" value="P:DNA integration"/>
    <property type="evidence" value="ECO:0007669"/>
    <property type="project" value="InterPro"/>
</dbReference>
<proteinExistence type="predicted"/>
<dbReference type="InterPro" id="IPR011010">
    <property type="entry name" value="DNA_brk_join_enz"/>
</dbReference>
<protein>
    <recommendedName>
        <fullName evidence="4">Tyr recombinase domain-containing protein</fullName>
    </recommendedName>
</protein>
<keyword evidence="1" id="KW-0233">DNA recombination</keyword>
<organism evidence="2 3">
    <name type="scientific">Zophobas morio</name>
    <dbReference type="NCBI Taxonomy" id="2755281"/>
    <lineage>
        <taxon>Eukaryota</taxon>
        <taxon>Metazoa</taxon>
        <taxon>Ecdysozoa</taxon>
        <taxon>Arthropoda</taxon>
        <taxon>Hexapoda</taxon>
        <taxon>Insecta</taxon>
        <taxon>Pterygota</taxon>
        <taxon>Neoptera</taxon>
        <taxon>Endopterygota</taxon>
        <taxon>Coleoptera</taxon>
        <taxon>Polyphaga</taxon>
        <taxon>Cucujiformia</taxon>
        <taxon>Tenebrionidae</taxon>
        <taxon>Zophobas</taxon>
    </lineage>
</organism>
<dbReference type="SUPFAM" id="SSF56349">
    <property type="entry name" value="DNA breaking-rejoining enzymes"/>
    <property type="match status" value="1"/>
</dbReference>
<dbReference type="AlphaFoldDB" id="A0AA38J2L0"/>
<accession>A0AA38J2L0</accession>
<keyword evidence="3" id="KW-1185">Reference proteome</keyword>
<dbReference type="Gene3D" id="1.10.443.10">
    <property type="entry name" value="Intergrase catalytic core"/>
    <property type="match status" value="1"/>
</dbReference>
<dbReference type="InterPro" id="IPR013762">
    <property type="entry name" value="Integrase-like_cat_sf"/>
</dbReference>
<gene>
    <name evidence="2" type="ORF">Zmor_001375</name>
</gene>
<evidence type="ECO:0000313" key="2">
    <source>
        <dbReference type="EMBL" id="KAJ3665911.1"/>
    </source>
</evidence>
<evidence type="ECO:0008006" key="4">
    <source>
        <dbReference type="Google" id="ProtNLM"/>
    </source>
</evidence>
<dbReference type="EMBL" id="JALNTZ010000001">
    <property type="protein sequence ID" value="KAJ3665911.1"/>
    <property type="molecule type" value="Genomic_DNA"/>
</dbReference>
<name>A0AA38J2L0_9CUCU</name>
<evidence type="ECO:0000256" key="1">
    <source>
        <dbReference type="ARBA" id="ARBA00023172"/>
    </source>
</evidence>
<dbReference type="GO" id="GO:0003677">
    <property type="term" value="F:DNA binding"/>
    <property type="evidence" value="ECO:0007669"/>
    <property type="project" value="InterPro"/>
</dbReference>
<comment type="caution">
    <text evidence="2">The sequence shown here is derived from an EMBL/GenBank/DDBJ whole genome shotgun (WGS) entry which is preliminary data.</text>
</comment>